<dbReference type="HOGENOM" id="CLU_3328955_0_0_6"/>
<dbReference type="PATRIC" id="fig|1420013.3.peg.3025"/>
<evidence type="ECO:0000313" key="1">
    <source>
        <dbReference type="EMBL" id="AHM80000.1"/>
    </source>
</evidence>
<organism evidence="1 2">
    <name type="scientific">Klebsiella pneumoniae 30684/NJST258_2</name>
    <dbReference type="NCBI Taxonomy" id="1420013"/>
    <lineage>
        <taxon>Bacteria</taxon>
        <taxon>Pseudomonadati</taxon>
        <taxon>Pseudomonadota</taxon>
        <taxon>Gammaproteobacteria</taxon>
        <taxon>Enterobacterales</taxon>
        <taxon>Enterobacteriaceae</taxon>
        <taxon>Klebsiella/Raoultella group</taxon>
        <taxon>Klebsiella</taxon>
        <taxon>Klebsiella pneumoniae complex</taxon>
    </lineage>
</organism>
<dbReference type="KEGG" id="kps:KPNJ2_03220"/>
<dbReference type="AlphaFoldDB" id="W8ULP5"/>
<accession>W8ULP5</accession>
<protein>
    <submittedName>
        <fullName evidence="1">Uncharacterized protein</fullName>
    </submittedName>
</protein>
<name>W8ULP5_KLEPN</name>
<evidence type="ECO:0000313" key="2">
    <source>
        <dbReference type="Proteomes" id="UP000019586"/>
    </source>
</evidence>
<sequence>MISGWMNPAAKYILPVLPVTDFILQFPFTVIKMTCIYNDDLQL</sequence>
<reference evidence="1 2" key="1">
    <citation type="journal article" date="2014" name="Proc. Natl. Acad. Sci. U.S.A.">
        <title>Molecular dissection of the evolution of carbapenem-resistant multilocus sequence type 258 Klebsiella pneumoniae.</title>
        <authorList>
            <person name="Deleo F.R."/>
            <person name="Chen L."/>
            <person name="Porcella S.F."/>
            <person name="Martens C.A."/>
            <person name="Kobayashi S.D."/>
            <person name="Porter A.R."/>
            <person name="Chavda K.D."/>
            <person name="Jacobs M.R."/>
            <person name="Mathema B."/>
            <person name="Olsen R.J."/>
            <person name="Bonomo R.A."/>
            <person name="Musser J.M."/>
            <person name="Kreiswirth B.N."/>
        </authorList>
    </citation>
    <scope>NUCLEOTIDE SEQUENCE [LARGE SCALE GENOMIC DNA]</scope>
    <source>
        <strain evidence="1">30684/NJST258_2</strain>
    </source>
</reference>
<proteinExistence type="predicted"/>
<dbReference type="Proteomes" id="UP000019586">
    <property type="component" value="Chromosome"/>
</dbReference>
<dbReference type="EMBL" id="CP006918">
    <property type="protein sequence ID" value="AHM80000.1"/>
    <property type="molecule type" value="Genomic_DNA"/>
</dbReference>
<gene>
    <name evidence="1" type="ORF">KPNJ2_03220</name>
</gene>